<sequence length="188" mass="21433">MTRRIIFNGQVNGRKFSNVEEYNKAVQEALATGVELNCSSETKTVGEPDVNMLPFVTEEKMGYLQELSSEDFMNKVDEVFDKVEANLDNVADVDSYADKLSETLDVLDRDANEIEDTIEKLEKQIELLERGLNVSEYLGYRYQQLLDSINGEDLEELDEEDPQDEAPKYEPDHNKGILRLLSEILGSK</sequence>
<feature type="coiled-coil region" evidence="1">
    <location>
        <begin position="97"/>
        <end position="138"/>
    </location>
</feature>
<reference evidence="3" key="1">
    <citation type="journal article" date="2021" name="Proc. Natl. Acad. Sci. U.S.A.">
        <title>A Catalog of Tens of Thousands of Viruses from Human Metagenomes Reveals Hidden Associations with Chronic Diseases.</title>
        <authorList>
            <person name="Tisza M.J."/>
            <person name="Buck C.B."/>
        </authorList>
    </citation>
    <scope>NUCLEOTIDE SEQUENCE</scope>
    <source>
        <strain evidence="3">CtL4h4</strain>
    </source>
</reference>
<evidence type="ECO:0000256" key="2">
    <source>
        <dbReference type="SAM" id="MobiDB-lite"/>
    </source>
</evidence>
<accession>A0A8S5TFQ0</accession>
<evidence type="ECO:0000313" key="3">
    <source>
        <dbReference type="EMBL" id="DAF62081.1"/>
    </source>
</evidence>
<dbReference type="EMBL" id="BK032819">
    <property type="protein sequence ID" value="DAF62081.1"/>
    <property type="molecule type" value="Genomic_DNA"/>
</dbReference>
<evidence type="ECO:0000256" key="1">
    <source>
        <dbReference type="SAM" id="Coils"/>
    </source>
</evidence>
<name>A0A8S5TFQ0_9VIRU</name>
<protein>
    <submittedName>
        <fullName evidence="3">Cell cycle protein</fullName>
    </submittedName>
</protein>
<proteinExistence type="predicted"/>
<organism evidence="3">
    <name type="scientific">Phage sp. ctL4h4</name>
    <dbReference type="NCBI Taxonomy" id="2828005"/>
    <lineage>
        <taxon>Viruses</taxon>
    </lineage>
</organism>
<keyword evidence="1" id="KW-0175">Coiled coil</keyword>
<feature type="compositionally biased region" description="Acidic residues" evidence="2">
    <location>
        <begin position="154"/>
        <end position="164"/>
    </location>
</feature>
<feature type="region of interest" description="Disordered" evidence="2">
    <location>
        <begin position="154"/>
        <end position="173"/>
    </location>
</feature>